<sequence length="127" mass="14752">MELIFEREKKCGVRQSKFSEKLLALTEPIDYVCNCLFHCQIQILLYKCEVLQLILLDGISHFMQTRQVSRSTLGSKSFERPHKQLATSSVLTVGLAIFYYYNNRVVDNSDKTQSIYRCLPLRSSHLD</sequence>
<reference evidence="1" key="1">
    <citation type="submission" date="2023-06" db="EMBL/GenBank/DDBJ databases">
        <authorList>
            <person name="Kurt Z."/>
        </authorList>
    </citation>
    <scope>NUCLEOTIDE SEQUENCE</scope>
</reference>
<organism evidence="1">
    <name type="scientific">Hexamita inflata</name>
    <dbReference type="NCBI Taxonomy" id="28002"/>
    <lineage>
        <taxon>Eukaryota</taxon>
        <taxon>Metamonada</taxon>
        <taxon>Diplomonadida</taxon>
        <taxon>Hexamitidae</taxon>
        <taxon>Hexamitinae</taxon>
        <taxon>Hexamita</taxon>
    </lineage>
</organism>
<keyword evidence="3" id="KW-1185">Reference proteome</keyword>
<dbReference type="AlphaFoldDB" id="A0AA86UPK6"/>
<dbReference type="EMBL" id="CAXDID020000294">
    <property type="protein sequence ID" value="CAL6072251.1"/>
    <property type="molecule type" value="Genomic_DNA"/>
</dbReference>
<protein>
    <submittedName>
        <fullName evidence="2">Hypothetical_protein</fullName>
    </submittedName>
</protein>
<dbReference type="EMBL" id="CATOUU010000922">
    <property type="protein sequence ID" value="CAI9959697.1"/>
    <property type="molecule type" value="Genomic_DNA"/>
</dbReference>
<reference evidence="2 3" key="2">
    <citation type="submission" date="2024-07" db="EMBL/GenBank/DDBJ databases">
        <authorList>
            <person name="Akdeniz Z."/>
        </authorList>
    </citation>
    <scope>NUCLEOTIDE SEQUENCE [LARGE SCALE GENOMIC DNA]</scope>
</reference>
<evidence type="ECO:0000313" key="3">
    <source>
        <dbReference type="Proteomes" id="UP001642409"/>
    </source>
</evidence>
<evidence type="ECO:0000313" key="1">
    <source>
        <dbReference type="EMBL" id="CAI9959697.1"/>
    </source>
</evidence>
<accession>A0AA86UPK6</accession>
<name>A0AA86UPK6_9EUKA</name>
<dbReference type="Proteomes" id="UP001642409">
    <property type="component" value="Unassembled WGS sequence"/>
</dbReference>
<evidence type="ECO:0000313" key="2">
    <source>
        <dbReference type="EMBL" id="CAL6072251.1"/>
    </source>
</evidence>
<comment type="caution">
    <text evidence="1">The sequence shown here is derived from an EMBL/GenBank/DDBJ whole genome shotgun (WGS) entry which is preliminary data.</text>
</comment>
<proteinExistence type="predicted"/>
<gene>
    <name evidence="1" type="ORF">HINF_LOCUS47342</name>
    <name evidence="2" type="ORF">HINF_LOCUS55535</name>
</gene>